<dbReference type="Proteomes" id="UP000223071">
    <property type="component" value="Unassembled WGS sequence"/>
</dbReference>
<evidence type="ECO:0000259" key="2">
    <source>
        <dbReference type="PROSITE" id="PS51833"/>
    </source>
</evidence>
<dbReference type="PROSITE" id="PS51833">
    <property type="entry name" value="HDOD"/>
    <property type="match status" value="1"/>
</dbReference>
<dbReference type="SMART" id="SM00471">
    <property type="entry name" value="HDc"/>
    <property type="match status" value="1"/>
</dbReference>
<dbReference type="EMBL" id="PDJQ01000001">
    <property type="protein sequence ID" value="PFG72896.1"/>
    <property type="molecule type" value="Genomic_DNA"/>
</dbReference>
<dbReference type="InterPro" id="IPR013976">
    <property type="entry name" value="HDOD"/>
</dbReference>
<keyword evidence="3" id="KW-0808">Transferase</keyword>
<keyword evidence="4" id="KW-1185">Reference proteome</keyword>
<gene>
    <name evidence="3" type="ORF">A9A59_0089</name>
</gene>
<name>A0A2A9HD13_TEPT2</name>
<dbReference type="CDD" id="cd00077">
    <property type="entry name" value="HDc"/>
    <property type="match status" value="1"/>
</dbReference>
<comment type="caution">
    <text evidence="3">The sequence shown here is derived from an EMBL/GenBank/DDBJ whole genome shotgun (WGS) entry which is preliminary data.</text>
</comment>
<dbReference type="InterPro" id="IPR003607">
    <property type="entry name" value="HD/PDEase_dom"/>
</dbReference>
<dbReference type="NCBIfam" id="TIGR00277">
    <property type="entry name" value="HDIG"/>
    <property type="match status" value="1"/>
</dbReference>
<dbReference type="Gene3D" id="1.10.3210.10">
    <property type="entry name" value="Hypothetical protein af1432"/>
    <property type="match status" value="1"/>
</dbReference>
<accession>A0A2A9HD13</accession>
<protein>
    <submittedName>
        <fullName evidence="3">Putative nucleotidyltransferase with HDIG domain</fullName>
    </submittedName>
</protein>
<dbReference type="PANTHER" id="PTHR33525:SF3">
    <property type="entry name" value="RIBONUCLEASE Y"/>
    <property type="match status" value="1"/>
</dbReference>
<feature type="domain" description="HDOD" evidence="2">
    <location>
        <begin position="26"/>
        <end position="223"/>
    </location>
</feature>
<evidence type="ECO:0000256" key="1">
    <source>
        <dbReference type="SAM" id="MobiDB-lite"/>
    </source>
</evidence>
<reference evidence="3" key="1">
    <citation type="submission" date="2017-09" db="EMBL/GenBank/DDBJ databases">
        <title>Sequencing the genomes of two abundant thermophiles in Great Basin hot springs: Thermocrinis jamiesonii and novel Chloroflexi Thermoflexus hugenholtzii.</title>
        <authorList>
            <person name="Hedlund B."/>
        </authorList>
    </citation>
    <scope>NUCLEOTIDE SEQUENCE [LARGE SCALE GENOMIC DNA]</scope>
    <source>
        <strain evidence="3">G233</strain>
    </source>
</reference>
<dbReference type="Pfam" id="PF08668">
    <property type="entry name" value="HDOD"/>
    <property type="match status" value="1"/>
</dbReference>
<dbReference type="RefSeq" id="WP_098502394.1">
    <property type="nucleotide sequence ID" value="NZ_PDJQ01000001.1"/>
</dbReference>
<proteinExistence type="predicted"/>
<dbReference type="InterPro" id="IPR006675">
    <property type="entry name" value="HDIG_dom"/>
</dbReference>
<evidence type="ECO:0000313" key="3">
    <source>
        <dbReference type="EMBL" id="PFG72896.1"/>
    </source>
</evidence>
<evidence type="ECO:0000313" key="4">
    <source>
        <dbReference type="Proteomes" id="UP000223071"/>
    </source>
</evidence>
<feature type="region of interest" description="Disordered" evidence="1">
    <location>
        <begin position="300"/>
        <end position="321"/>
    </location>
</feature>
<sequence length="321" mass="34817">MTADPTAESPFFRNRLRTIVQATTDLAPLKAVATKAIQLAEDERSAAMDLATVISSDQALTARLLKLSNSAYYGYARRISNVREAVILLGMRTVRSVAISTAIIDALRLPQLEGSRFDQDLFWAHSVTVGIIAEVIARETRVARSEDAFTAGVLHDIGKLAMMLAEPAAFAEVIDLVETEGMKYRDAEFAVFGFGHELVGSRLAARWKFPEPLVSAIQAHHQPVAAIESMSDIVAAANLMANREGLAAGFDYTHEPERRPAAAVPPACDLAVGKVHGGIATLEEKARAFLTHVTSRPPRWYRPHHGEDEGAELPAEETPAA</sequence>
<dbReference type="InterPro" id="IPR052340">
    <property type="entry name" value="RNase_Y/CdgJ"/>
</dbReference>
<organism evidence="3 4">
    <name type="scientific">Tepidiforma thermophila (strain KCTC 52669 / CGMCC 1.13589 / G233)</name>
    <dbReference type="NCBI Taxonomy" id="2761530"/>
    <lineage>
        <taxon>Bacteria</taxon>
        <taxon>Bacillati</taxon>
        <taxon>Chloroflexota</taxon>
        <taxon>Tepidiformia</taxon>
        <taxon>Tepidiformales</taxon>
        <taxon>Tepidiformaceae</taxon>
        <taxon>Tepidiforma</taxon>
    </lineage>
</organism>
<dbReference type="GO" id="GO:0016740">
    <property type="term" value="F:transferase activity"/>
    <property type="evidence" value="ECO:0007669"/>
    <property type="project" value="UniProtKB-KW"/>
</dbReference>
<dbReference type="AlphaFoldDB" id="A0A2A9HD13"/>
<dbReference type="PANTHER" id="PTHR33525">
    <property type="match status" value="1"/>
</dbReference>
<dbReference type="SUPFAM" id="SSF109604">
    <property type="entry name" value="HD-domain/PDEase-like"/>
    <property type="match status" value="1"/>
</dbReference>